<evidence type="ECO:0000256" key="4">
    <source>
        <dbReference type="ARBA" id="ARBA00023163"/>
    </source>
</evidence>
<evidence type="ECO:0000256" key="5">
    <source>
        <dbReference type="PROSITE-ProRule" id="PRU01091"/>
    </source>
</evidence>
<feature type="DNA-binding region" description="OmpR/PhoB-type" evidence="5">
    <location>
        <begin position="66"/>
        <end position="168"/>
    </location>
</feature>
<keyword evidence="3 5" id="KW-0238">DNA-binding</keyword>
<dbReference type="PANTHER" id="PTHR35807:SF1">
    <property type="entry name" value="TRANSCRIPTIONAL REGULATOR REDD"/>
    <property type="match status" value="1"/>
</dbReference>
<evidence type="ECO:0000256" key="1">
    <source>
        <dbReference type="ARBA" id="ARBA00005820"/>
    </source>
</evidence>
<dbReference type="PANTHER" id="PTHR35807">
    <property type="entry name" value="TRANSCRIPTIONAL REGULATOR REDD-RELATED"/>
    <property type="match status" value="1"/>
</dbReference>
<gene>
    <name evidence="8" type="ORF">EKG83_43755</name>
</gene>
<dbReference type="CDD" id="cd15831">
    <property type="entry name" value="BTAD"/>
    <property type="match status" value="1"/>
</dbReference>
<dbReference type="EMBL" id="CP034550">
    <property type="protein sequence ID" value="QFZ23441.1"/>
    <property type="molecule type" value="Genomic_DNA"/>
</dbReference>
<keyword evidence="9" id="KW-1185">Reference proteome</keyword>
<keyword evidence="4" id="KW-0804">Transcription</keyword>
<dbReference type="InterPro" id="IPR019734">
    <property type="entry name" value="TPR_rpt"/>
</dbReference>
<keyword evidence="2" id="KW-0805">Transcription regulation</keyword>
<dbReference type="Pfam" id="PF00931">
    <property type="entry name" value="NB-ARC"/>
    <property type="match status" value="1"/>
</dbReference>
<dbReference type="Gene3D" id="3.40.50.300">
    <property type="entry name" value="P-loop containing nucleotide triphosphate hydrolases"/>
    <property type="match status" value="1"/>
</dbReference>
<dbReference type="SUPFAM" id="SSF48452">
    <property type="entry name" value="TPR-like"/>
    <property type="match status" value="2"/>
</dbReference>
<name>A0A5Q0HB69_SACSY</name>
<dbReference type="GO" id="GO:0003677">
    <property type="term" value="F:DNA binding"/>
    <property type="evidence" value="ECO:0007669"/>
    <property type="project" value="UniProtKB-UniRule"/>
</dbReference>
<dbReference type="GO" id="GO:0006355">
    <property type="term" value="P:regulation of DNA-templated transcription"/>
    <property type="evidence" value="ECO:0007669"/>
    <property type="project" value="InterPro"/>
</dbReference>
<dbReference type="SUPFAM" id="SSF46894">
    <property type="entry name" value="C-terminal effector domain of the bipartite response regulators"/>
    <property type="match status" value="1"/>
</dbReference>
<protein>
    <submittedName>
        <fullName evidence="8">AfsR/SARP family transcriptional regulator</fullName>
    </submittedName>
</protein>
<evidence type="ECO:0000256" key="2">
    <source>
        <dbReference type="ARBA" id="ARBA00023015"/>
    </source>
</evidence>
<evidence type="ECO:0000256" key="6">
    <source>
        <dbReference type="SAM" id="MobiDB-lite"/>
    </source>
</evidence>
<sequence length="975" mass="103734">MSTRAPAPGSPWDGPARCARGGPPSCLGRRAPTRFPRTSVDGAHCARWASHSAHASLSRESGLPYAPSGTVGGAVSVELCVLGPLEVRLDNRPVPIPAGRARVLLASLLLRANEVVPADRLVDRLWDGAPPNASRARATLHMVVTRLRQALGPANVVRTAAEGYVADVPPGSLDLHRYRELAARGRFAEALELWRGEPLADVRSDSLHREEVVPLLEERLAVLERRVDADLAAGRAAELVPELRALTRRHPLHERFWAQLMRALQAADQWAEALAVYEAVRAHLADELGIAPGPALRELHARLLAGVQPPPGAPPAVVPRQLPPPVDFAGRADLVAELAAELAGTGDHPSCAVVAGPPGIGKTALAVHVAHLLRDRFPDGQLFADLRAYAPSSAVTVSVVLPRFLRALGVAPEDVPGDREEQAARYRSLLAGRRVLVVLDNVPRDEAVELLLPGHPGSAAVMTTRDCLLGLVGGSGARRFDVEPLHGDESLTLLRGVLGDAVLDAAPEAAAALAETCAHWPLALRIAGVNLASRPVPDLAGYVAELRREDRLEALAIGDEEFALRAAFDSSYVGLDAEARAAFRLLGLVPGDDVSTAAAAALLGVEVREAQRLLRGLAAASLVSERSGRFALHDLLREYAAGLAAEEEDEATRHAALRRLLDFYVDTALNAAAAVRSVRPDVSTGVARERALGFADRDQALEWWEVERANLCAATSHATRSGHAEHAWRLPIAQWSLFDLTKRFAETVPALELAARAAREVGDPRALTLTARALAMTYSDADRPEDAIRSHHVALEVHRRAGDRRGEGLALNALAICHLKLGRDATAVDMLEESRRLLVAVGDQHGEAITLNTLSGVLARLGRVEEAVEASSRALRLVEGSGDLVVEGRVLDNHGNALAAAGRVDEAVAAYRLARARAAEARDQSTEAAVLENLARALTTKGDVTGARASWAAALALLPEGSAAADRVRARLAEP</sequence>
<accession>A0A5Q0HB69</accession>
<feature type="domain" description="OmpR/PhoB-type" evidence="7">
    <location>
        <begin position="66"/>
        <end position="168"/>
    </location>
</feature>
<dbReference type="InterPro" id="IPR016032">
    <property type="entry name" value="Sig_transdc_resp-reg_C-effctor"/>
</dbReference>
<proteinExistence type="inferred from homology"/>
<evidence type="ECO:0000313" key="8">
    <source>
        <dbReference type="EMBL" id="QFZ23441.1"/>
    </source>
</evidence>
<comment type="similarity">
    <text evidence="1">Belongs to the AfsR/DnrI/RedD regulatory family.</text>
</comment>
<dbReference type="OrthoDB" id="3648143at2"/>
<dbReference type="KEGG" id="ssyi:EKG83_43755"/>
<dbReference type="Pfam" id="PF03704">
    <property type="entry name" value="BTAD"/>
    <property type="match status" value="1"/>
</dbReference>
<dbReference type="InterPro" id="IPR002182">
    <property type="entry name" value="NB-ARC"/>
</dbReference>
<dbReference type="InterPro" id="IPR036388">
    <property type="entry name" value="WH-like_DNA-bd_sf"/>
</dbReference>
<dbReference type="SMART" id="SM00862">
    <property type="entry name" value="Trans_reg_C"/>
    <property type="match status" value="1"/>
</dbReference>
<dbReference type="InterPro" id="IPR011990">
    <property type="entry name" value="TPR-like_helical_dom_sf"/>
</dbReference>
<evidence type="ECO:0000256" key="3">
    <source>
        <dbReference type="ARBA" id="ARBA00023125"/>
    </source>
</evidence>
<dbReference type="GO" id="GO:0000160">
    <property type="term" value="P:phosphorelay signal transduction system"/>
    <property type="evidence" value="ECO:0007669"/>
    <property type="project" value="InterPro"/>
</dbReference>
<dbReference type="Gene3D" id="1.10.10.10">
    <property type="entry name" value="Winged helix-like DNA-binding domain superfamily/Winged helix DNA-binding domain"/>
    <property type="match status" value="1"/>
</dbReference>
<dbReference type="PRINTS" id="PR00364">
    <property type="entry name" value="DISEASERSIST"/>
</dbReference>
<dbReference type="SMART" id="SM01043">
    <property type="entry name" value="BTAD"/>
    <property type="match status" value="1"/>
</dbReference>
<dbReference type="Proteomes" id="UP000325787">
    <property type="component" value="Chromosome"/>
</dbReference>
<dbReference type="SMART" id="SM00028">
    <property type="entry name" value="TPR"/>
    <property type="match status" value="4"/>
</dbReference>
<evidence type="ECO:0000259" key="7">
    <source>
        <dbReference type="PROSITE" id="PS51755"/>
    </source>
</evidence>
<dbReference type="Gene3D" id="1.25.40.10">
    <property type="entry name" value="Tetratricopeptide repeat domain"/>
    <property type="match status" value="2"/>
</dbReference>
<dbReference type="SUPFAM" id="SSF52540">
    <property type="entry name" value="P-loop containing nucleoside triphosphate hydrolases"/>
    <property type="match status" value="1"/>
</dbReference>
<dbReference type="PROSITE" id="PS51755">
    <property type="entry name" value="OMPR_PHOB"/>
    <property type="match status" value="1"/>
</dbReference>
<evidence type="ECO:0000313" key="9">
    <source>
        <dbReference type="Proteomes" id="UP000325787"/>
    </source>
</evidence>
<dbReference type="InterPro" id="IPR001867">
    <property type="entry name" value="OmpR/PhoB-type_DNA-bd"/>
</dbReference>
<dbReference type="InterPro" id="IPR051677">
    <property type="entry name" value="AfsR-DnrI-RedD_regulator"/>
</dbReference>
<dbReference type="GO" id="GO:0043531">
    <property type="term" value="F:ADP binding"/>
    <property type="evidence" value="ECO:0007669"/>
    <property type="project" value="InterPro"/>
</dbReference>
<reference evidence="9" key="1">
    <citation type="journal article" date="2021" name="Curr. Microbiol.">
        <title>Complete genome of nocamycin-producing strain Saccharothrix syringae NRRL B-16468 reveals the biosynthetic potential for secondary metabolites.</title>
        <authorList>
            <person name="Mo X."/>
            <person name="Yang S."/>
        </authorList>
    </citation>
    <scope>NUCLEOTIDE SEQUENCE [LARGE SCALE GENOMIC DNA]</scope>
    <source>
        <strain evidence="9">ATCC 51364 / DSM 43886 / JCM 6844 / KCTC 9398 / NBRC 14523 / NRRL B-16468 / INA 2240</strain>
    </source>
</reference>
<dbReference type="Pfam" id="PF13424">
    <property type="entry name" value="TPR_12"/>
    <property type="match status" value="1"/>
</dbReference>
<dbReference type="AlphaFoldDB" id="A0A5Q0HB69"/>
<dbReference type="InterPro" id="IPR027417">
    <property type="entry name" value="P-loop_NTPase"/>
</dbReference>
<dbReference type="InterPro" id="IPR005158">
    <property type="entry name" value="BTAD"/>
</dbReference>
<feature type="region of interest" description="Disordered" evidence="6">
    <location>
        <begin position="1"/>
        <end position="33"/>
    </location>
</feature>
<organism evidence="8 9">
    <name type="scientific">Saccharothrix syringae</name>
    <name type="common">Nocardiopsis syringae</name>
    <dbReference type="NCBI Taxonomy" id="103733"/>
    <lineage>
        <taxon>Bacteria</taxon>
        <taxon>Bacillati</taxon>
        <taxon>Actinomycetota</taxon>
        <taxon>Actinomycetes</taxon>
        <taxon>Pseudonocardiales</taxon>
        <taxon>Pseudonocardiaceae</taxon>
        <taxon>Saccharothrix</taxon>
    </lineage>
</organism>